<evidence type="ECO:0000313" key="3">
    <source>
        <dbReference type="EMBL" id="NNM47720.1"/>
    </source>
</evidence>
<feature type="domain" description="Amidohydrolase-related" evidence="2">
    <location>
        <begin position="57"/>
        <end position="257"/>
    </location>
</feature>
<dbReference type="Proteomes" id="UP000588586">
    <property type="component" value="Unassembled WGS sequence"/>
</dbReference>
<dbReference type="AlphaFoldDB" id="A0A849HCU1"/>
<dbReference type="SUPFAM" id="SSF51556">
    <property type="entry name" value="Metallo-dependent hydrolases"/>
    <property type="match status" value="1"/>
</dbReference>
<accession>A0A849HCU1</accession>
<dbReference type="GO" id="GO:0016787">
    <property type="term" value="F:hydrolase activity"/>
    <property type="evidence" value="ECO:0007669"/>
    <property type="project" value="UniProtKB-KW"/>
</dbReference>
<evidence type="ECO:0000259" key="2">
    <source>
        <dbReference type="Pfam" id="PF04909"/>
    </source>
</evidence>
<dbReference type="RefSeq" id="WP_171244828.1">
    <property type="nucleotide sequence ID" value="NZ_JABEPQ010000004.1"/>
</dbReference>
<proteinExistence type="predicted"/>
<name>A0A849HCU1_9MICO</name>
<dbReference type="GO" id="GO:0005737">
    <property type="term" value="C:cytoplasm"/>
    <property type="evidence" value="ECO:0007669"/>
    <property type="project" value="TreeGrafter"/>
</dbReference>
<dbReference type="InterPro" id="IPR032465">
    <property type="entry name" value="ACMSD"/>
</dbReference>
<keyword evidence="1" id="KW-0456">Lyase</keyword>
<dbReference type="Gene3D" id="3.20.20.140">
    <property type="entry name" value="Metal-dependent hydrolases"/>
    <property type="match status" value="1"/>
</dbReference>
<gene>
    <name evidence="3" type="ORF">HJG52_17140</name>
</gene>
<keyword evidence="3" id="KW-0378">Hydrolase</keyword>
<sequence length="268" mass="29536">MTLYRSFEKTTPIIDGHAHMGAFRNFHVPRNDAQGMVERFDEVGIDVACVSHHAGISADFRYGNTQVLEAVQRFPDRLIGFCVVNPNYPDESAAEIERCFASGGFRGFKVHPELHGDYPLDGPGYEEMWRYADANRLPVLSHSYAGGDSLKTFEDVAKRYPGASVMLGHAGLDLGLDNAARLVERTENIYLDMTAMQRHCGAVELLASRVDPARLTWGSDSPFIDPGPILGAVALADIPADVRSAILYDNLARLLRITVRDGRIEDSA</sequence>
<dbReference type="GO" id="GO:0019748">
    <property type="term" value="P:secondary metabolic process"/>
    <property type="evidence" value="ECO:0007669"/>
    <property type="project" value="TreeGrafter"/>
</dbReference>
<dbReference type="InterPro" id="IPR032466">
    <property type="entry name" value="Metal_Hydrolase"/>
</dbReference>
<dbReference type="PANTHER" id="PTHR21240">
    <property type="entry name" value="2-AMINO-3-CARBOXYLMUCONATE-6-SEMIALDEHYDE DECARBOXYLASE"/>
    <property type="match status" value="1"/>
</dbReference>
<keyword evidence="4" id="KW-1185">Reference proteome</keyword>
<organism evidence="3 4">
    <name type="scientific">Knoellia koreensis</name>
    <dbReference type="NCBI Taxonomy" id="2730921"/>
    <lineage>
        <taxon>Bacteria</taxon>
        <taxon>Bacillati</taxon>
        <taxon>Actinomycetota</taxon>
        <taxon>Actinomycetes</taxon>
        <taxon>Micrococcales</taxon>
        <taxon>Intrasporangiaceae</taxon>
        <taxon>Knoellia</taxon>
    </lineage>
</organism>
<comment type="caution">
    <text evidence="3">The sequence shown here is derived from an EMBL/GenBank/DDBJ whole genome shotgun (WGS) entry which is preliminary data.</text>
</comment>
<protein>
    <submittedName>
        <fullName evidence="3">Amidohydrolase</fullName>
    </submittedName>
</protein>
<dbReference type="InterPro" id="IPR006680">
    <property type="entry name" value="Amidohydro-rel"/>
</dbReference>
<evidence type="ECO:0000256" key="1">
    <source>
        <dbReference type="ARBA" id="ARBA00023239"/>
    </source>
</evidence>
<evidence type="ECO:0000313" key="4">
    <source>
        <dbReference type="Proteomes" id="UP000588586"/>
    </source>
</evidence>
<dbReference type="Pfam" id="PF04909">
    <property type="entry name" value="Amidohydro_2"/>
    <property type="match status" value="1"/>
</dbReference>
<reference evidence="3 4" key="1">
    <citation type="submission" date="2020-04" db="EMBL/GenBank/DDBJ databases">
        <title>Knoellia sp. isolate from air conditioner.</title>
        <authorList>
            <person name="Chea S."/>
            <person name="Kim D.-U."/>
        </authorList>
    </citation>
    <scope>NUCLEOTIDE SEQUENCE [LARGE SCALE GENOMIC DNA]</scope>
    <source>
        <strain evidence="3 4">DB2414S</strain>
    </source>
</reference>
<dbReference type="GO" id="GO:0016831">
    <property type="term" value="F:carboxy-lyase activity"/>
    <property type="evidence" value="ECO:0007669"/>
    <property type="project" value="InterPro"/>
</dbReference>
<dbReference type="PANTHER" id="PTHR21240:SF28">
    <property type="entry name" value="ISO-OROTATE DECARBOXYLASE (EUROFUNG)"/>
    <property type="match status" value="1"/>
</dbReference>
<dbReference type="EMBL" id="JABEPQ010000004">
    <property type="protein sequence ID" value="NNM47720.1"/>
    <property type="molecule type" value="Genomic_DNA"/>
</dbReference>